<dbReference type="Proteomes" id="UP000053766">
    <property type="component" value="Unassembled WGS sequence"/>
</dbReference>
<name>A0A0D8Y361_DICVI</name>
<reference evidence="2" key="2">
    <citation type="journal article" date="2016" name="Sci. Rep.">
        <title>Dictyocaulus viviparus genome, variome and transcriptome elucidate lungworm biology and support future intervention.</title>
        <authorList>
            <person name="McNulty S.N."/>
            <person name="Strube C."/>
            <person name="Rosa B.A."/>
            <person name="Martin J.C."/>
            <person name="Tyagi R."/>
            <person name="Choi Y.J."/>
            <person name="Wang Q."/>
            <person name="Hallsworth Pepin K."/>
            <person name="Zhang X."/>
            <person name="Ozersky P."/>
            <person name="Wilson R.K."/>
            <person name="Sternberg P.W."/>
            <person name="Gasser R.B."/>
            <person name="Mitreva M."/>
        </authorList>
    </citation>
    <scope>NUCLEOTIDE SEQUENCE [LARGE SCALE GENOMIC DNA]</scope>
    <source>
        <strain evidence="2">HannoverDv2000</strain>
    </source>
</reference>
<dbReference type="EMBL" id="KN716205">
    <property type="protein sequence ID" value="KJH50454.1"/>
    <property type="molecule type" value="Genomic_DNA"/>
</dbReference>
<evidence type="ECO:0000313" key="1">
    <source>
        <dbReference type="EMBL" id="KJH50454.1"/>
    </source>
</evidence>
<proteinExistence type="predicted"/>
<accession>A0A0D8Y361</accession>
<evidence type="ECO:0000313" key="2">
    <source>
        <dbReference type="Proteomes" id="UP000053766"/>
    </source>
</evidence>
<organism evidence="1 2">
    <name type="scientific">Dictyocaulus viviparus</name>
    <name type="common">Bovine lungworm</name>
    <dbReference type="NCBI Taxonomy" id="29172"/>
    <lineage>
        <taxon>Eukaryota</taxon>
        <taxon>Metazoa</taxon>
        <taxon>Ecdysozoa</taxon>
        <taxon>Nematoda</taxon>
        <taxon>Chromadorea</taxon>
        <taxon>Rhabditida</taxon>
        <taxon>Rhabditina</taxon>
        <taxon>Rhabditomorpha</taxon>
        <taxon>Strongyloidea</taxon>
        <taxon>Metastrongylidae</taxon>
        <taxon>Dictyocaulus</taxon>
    </lineage>
</organism>
<sequence>MTSLSNSLKTINDSTSIDLHHSLMQLEAFPMRNRNTSNSYHFIPKVAGSSKQLSVINLVSTFDSTGGTNVGQRMVRILSAAKSKSNIKFVTALHCDRFDELSKKIFLVPASIGGILLTFPLNWRKFAGQCYSEIENLTSYCTCHFHVPHRPLVFMTQRFVQKDKCAGVLAIR</sequence>
<protein>
    <submittedName>
        <fullName evidence="1">Uncharacterized protein</fullName>
    </submittedName>
</protein>
<dbReference type="AlphaFoldDB" id="A0A0D8Y361"/>
<gene>
    <name evidence="1" type="ORF">DICVIV_03384</name>
</gene>
<keyword evidence="2" id="KW-1185">Reference proteome</keyword>
<reference evidence="1 2" key="1">
    <citation type="submission" date="2013-11" db="EMBL/GenBank/DDBJ databases">
        <title>Draft genome of the bovine lungworm Dictyocaulus viviparus.</title>
        <authorList>
            <person name="Mitreva M."/>
        </authorList>
    </citation>
    <scope>NUCLEOTIDE SEQUENCE [LARGE SCALE GENOMIC DNA]</scope>
    <source>
        <strain evidence="1 2">HannoverDv2000</strain>
    </source>
</reference>